<dbReference type="InterPro" id="IPR019398">
    <property type="entry name" value="Pre-rRNA_process_TSR2"/>
</dbReference>
<evidence type="ECO:0000313" key="4">
    <source>
        <dbReference type="EMBL" id="PNY05030.1"/>
    </source>
</evidence>
<evidence type="ECO:0000256" key="2">
    <source>
        <dbReference type="ARBA" id="ARBA00022552"/>
    </source>
</evidence>
<sequence>MEAAAAAGSRVLLPCSQGGGDEESMRVLFREGIELAINFCSAIQQNVNYGYLGSDPYLRIHNLCDCIFSCFIQSKDPPTTKIALKELLHSFLDYPMSHNKCIQEVSDELLSMYQECLHGDFTSIQLLKEANARRPIWKQLNNFEIPKDPSLEKIKKLNLIIFDGCQDRVARKVSYKKKSTLIRLYRSYKKNQQRLARKSSAKEKAVCNYVTETPSVELNISCLKANSSEMDASGVLQGDSMKVFKEGVNLFINKLWARHFSISHGGSNPTPMLQYLTDVIFFWFTQTIKPLSFDHIVRILKNETDCLPYGTMHYHLIKEGAKKLMVLYEDCLQGNFSSVDILREESLSWASSFEETTATVTHRHGYGTHTRGVPPRVAHPFPQDQRPSAQAEAYAYAYA</sequence>
<dbReference type="Proteomes" id="UP000236291">
    <property type="component" value="Unassembled WGS sequence"/>
</dbReference>
<gene>
    <name evidence="4" type="ORF">L195_g001467</name>
</gene>
<reference evidence="4 5" key="2">
    <citation type="journal article" date="2017" name="Front. Plant Sci.">
        <title>Gene Classification and Mining of Molecular Markers Useful in Red Clover (Trifolium pratense) Breeding.</title>
        <authorList>
            <person name="Istvanek J."/>
            <person name="Dluhosova J."/>
            <person name="Dluhos P."/>
            <person name="Patkova L."/>
            <person name="Nedelnik J."/>
            <person name="Repkova J."/>
        </authorList>
    </citation>
    <scope>NUCLEOTIDE SEQUENCE [LARGE SCALE GENOMIC DNA]</scope>
    <source>
        <strain evidence="5">cv. Tatra</strain>
        <tissue evidence="4">Young leaves</tissue>
    </source>
</reference>
<feature type="region of interest" description="Disordered" evidence="3">
    <location>
        <begin position="364"/>
        <end position="387"/>
    </location>
</feature>
<protein>
    <submittedName>
        <fullName evidence="4">Uncharacterized protein</fullName>
    </submittedName>
</protein>
<comment type="caution">
    <text evidence="4">The sequence shown here is derived from an EMBL/GenBank/DDBJ whole genome shotgun (WGS) entry which is preliminary data.</text>
</comment>
<accession>A0A2K3NPR8</accession>
<dbReference type="PANTHER" id="PTHR21250">
    <property type="entry name" value="PRE-RRNA-PROCESSING PROTEIN TSR2 HOMOLOG"/>
    <property type="match status" value="1"/>
</dbReference>
<dbReference type="AlphaFoldDB" id="A0A2K3NPR8"/>
<comment type="similarity">
    <text evidence="1">Belongs to the TSR2 family.</text>
</comment>
<evidence type="ECO:0000256" key="3">
    <source>
        <dbReference type="SAM" id="MobiDB-lite"/>
    </source>
</evidence>
<proteinExistence type="inferred from homology"/>
<dbReference type="GO" id="GO:0006364">
    <property type="term" value="P:rRNA processing"/>
    <property type="evidence" value="ECO:0007669"/>
    <property type="project" value="UniProtKB-KW"/>
</dbReference>
<dbReference type="EMBL" id="ASHM01000596">
    <property type="protein sequence ID" value="PNY05030.1"/>
    <property type="molecule type" value="Genomic_DNA"/>
</dbReference>
<dbReference type="STRING" id="57577.A0A2K3NPR8"/>
<name>A0A2K3NPR8_TRIPR</name>
<evidence type="ECO:0000256" key="1">
    <source>
        <dbReference type="ARBA" id="ARBA00006524"/>
    </source>
</evidence>
<organism evidence="4 5">
    <name type="scientific">Trifolium pratense</name>
    <name type="common">Red clover</name>
    <dbReference type="NCBI Taxonomy" id="57577"/>
    <lineage>
        <taxon>Eukaryota</taxon>
        <taxon>Viridiplantae</taxon>
        <taxon>Streptophyta</taxon>
        <taxon>Embryophyta</taxon>
        <taxon>Tracheophyta</taxon>
        <taxon>Spermatophyta</taxon>
        <taxon>Magnoliopsida</taxon>
        <taxon>eudicotyledons</taxon>
        <taxon>Gunneridae</taxon>
        <taxon>Pentapetalae</taxon>
        <taxon>rosids</taxon>
        <taxon>fabids</taxon>
        <taxon>Fabales</taxon>
        <taxon>Fabaceae</taxon>
        <taxon>Papilionoideae</taxon>
        <taxon>50 kb inversion clade</taxon>
        <taxon>NPAAA clade</taxon>
        <taxon>Hologalegina</taxon>
        <taxon>IRL clade</taxon>
        <taxon>Trifolieae</taxon>
        <taxon>Trifolium</taxon>
    </lineage>
</organism>
<evidence type="ECO:0000313" key="5">
    <source>
        <dbReference type="Proteomes" id="UP000236291"/>
    </source>
</evidence>
<reference evidence="4 5" key="1">
    <citation type="journal article" date="2014" name="Am. J. Bot.">
        <title>Genome assembly and annotation for red clover (Trifolium pratense; Fabaceae).</title>
        <authorList>
            <person name="Istvanek J."/>
            <person name="Jaros M."/>
            <person name="Krenek A."/>
            <person name="Repkova J."/>
        </authorList>
    </citation>
    <scope>NUCLEOTIDE SEQUENCE [LARGE SCALE GENOMIC DNA]</scope>
    <source>
        <strain evidence="5">cv. Tatra</strain>
        <tissue evidence="4">Young leaves</tissue>
    </source>
</reference>
<keyword evidence="2" id="KW-0698">rRNA processing</keyword>